<comment type="caution">
    <text evidence="1">The sequence shown here is derived from an EMBL/GenBank/DDBJ whole genome shotgun (WGS) entry which is preliminary data.</text>
</comment>
<evidence type="ECO:0000313" key="2">
    <source>
        <dbReference type="Proteomes" id="UP000789920"/>
    </source>
</evidence>
<evidence type="ECO:0000313" key="1">
    <source>
        <dbReference type="EMBL" id="CAG8644902.1"/>
    </source>
</evidence>
<name>A0ACA9NBR1_9GLOM</name>
<protein>
    <submittedName>
        <fullName evidence="1">29056_t:CDS:1</fullName>
    </submittedName>
</protein>
<dbReference type="EMBL" id="CAJVQC010013092">
    <property type="protein sequence ID" value="CAG8644902.1"/>
    <property type="molecule type" value="Genomic_DNA"/>
</dbReference>
<organism evidence="1 2">
    <name type="scientific">Racocetra persica</name>
    <dbReference type="NCBI Taxonomy" id="160502"/>
    <lineage>
        <taxon>Eukaryota</taxon>
        <taxon>Fungi</taxon>
        <taxon>Fungi incertae sedis</taxon>
        <taxon>Mucoromycota</taxon>
        <taxon>Glomeromycotina</taxon>
        <taxon>Glomeromycetes</taxon>
        <taxon>Diversisporales</taxon>
        <taxon>Gigasporaceae</taxon>
        <taxon>Racocetra</taxon>
    </lineage>
</organism>
<accession>A0ACA9NBR1</accession>
<dbReference type="Proteomes" id="UP000789920">
    <property type="component" value="Unassembled WGS sequence"/>
</dbReference>
<gene>
    <name evidence="1" type="ORF">RPERSI_LOCUS7626</name>
</gene>
<feature type="non-terminal residue" evidence="1">
    <location>
        <position position="1"/>
    </location>
</feature>
<feature type="non-terminal residue" evidence="1">
    <location>
        <position position="1511"/>
    </location>
</feature>
<sequence>QINLPPTVPLTALSPITSITDNNDTTSITQDSLESHNVSTSSVVIPNILTDPLHISSSSPIKAVDKSLSIQSPLQTSPIQQTIPETTHTSSVKEIPVKLAINDSPTKPPFIKDLPTTQATQSTSLHIPIPDPSLEKKLPDLPKDATESSIVSPTPVISHRRRTIPIQSKRDSIIPSPFRKQVPVYTTNNNSKGSENIPGLLPQTPQISSLKFDVPELDPLSKVGHSSNFDDSTLVSSLKRGLSDPTSNTYALPTLSTSLSNDIDSWKLQDESPSTSSNPNSSKLSENGFNQPFGGNIGESIGVKKSNNPLLYKVVGQKSGNKKKSLPSVQDSSTYIIEMQETHMTNDNTSSEKSNQRGLPAKSNSTTRKPVPTSYSSSSKKLKSSNKLPNTLTVTLRNSGKFYTYTSSDDLKSISSERSKRKSLKPVQVPKSPYNSVRPQRSILSPTSTLKKNPFLKHIKTKDPGDHNLPEYTSSKSKMSFMVPHNLASVEYRKNNRSMPDLTARARHNNFNRAFRRNNVTVPDFTRDANVLFQHDADLNPSKITKFSINLLDESESSELFKSGSPWIHLSHLDEYIKSLPPTEFSDPKDLMTQEEYEKFVKDCKSNKLSELIFPPMNQIPDGASLEDLENNMLKKPSTFLGIPLNQGRRNDWLDAAIDGVLAIEGVLGTQTSPDKMTKLEIIRDFFQFLTIVLSFGNPGIFQSWVKILLDTIPNLFSFNLDRVFGNGIAFFLVYCVIALGALYWFRLMTKWDPNADTEGLESSPWNLRPKTNRRQNIIITFLLTTLYLPISKLSIDALVWGDTFWAIPNPYIYSDAPDFSYLNNITGNRDFNDFCYVTSMRKGDWNFSPVIIGVALVTLALLTFWFPIALKRLVDKNSPKVDEYNEVGEIIANKGGEYRKLLEKDICPYNFLYNVSLISKDNCIFRNTPRTRIESIRQGLQIVLMVLLLLIHWRNEPYIFASQNASEYWTRSGYVITAILGMIVILKVGPYQWISICIIVINCIVGIAVMWYILKETGPYQNFVKIIKKRLDFSINIYSPNLDFSKHIKRRIWQETWTTLFLTSEKFKMSKDKIVAYSQSPYRPPYLLNFTGSVAERHVENLKIIRQIGIRRYTASLSPLPSSLIGLRTKILNNFVGPDMYYAPEFLNVKIKTCFGKAYVVPFPFSVVMCYDDDESVIVLTQEWEIQRYVEQNENKEVNRRRLVRQMIRALEGKIILGPCSDKGEKNHNLEGYDKAPKNFFGVSSESEVHYHLGLLQIRRNQLSTWNNHNMNSGFEVTIMYTNAFHSGTDHERTVGHNIIGITHDFQMTPQLERLFTDNYKVVSQGLEQIQSIMQQYRNYYRVEAIQKEETLTYGFFINIYNNPSIPLETLPTLLMTTETNPQIQEIPVTDYPTLVYLYERMRVVNLSRAHQWWYLFWEDLWRKNNQEIEELRKYAQDFSPAYRTSLCYRPMARLDLEKFLKNRGIWKNDGRNGFLHSGVLNRIYLYLNNVVFVRQSGSKWTNKSDGEIM</sequence>
<keyword evidence="2" id="KW-1185">Reference proteome</keyword>
<reference evidence="1" key="1">
    <citation type="submission" date="2021-06" db="EMBL/GenBank/DDBJ databases">
        <authorList>
            <person name="Kallberg Y."/>
            <person name="Tangrot J."/>
            <person name="Rosling A."/>
        </authorList>
    </citation>
    <scope>NUCLEOTIDE SEQUENCE</scope>
    <source>
        <strain evidence="1">MA461A</strain>
    </source>
</reference>
<proteinExistence type="predicted"/>